<accession>A0A8H5M4D4</accession>
<proteinExistence type="predicted"/>
<organism evidence="2 3">
    <name type="scientific">Collybiopsis confluens</name>
    <dbReference type="NCBI Taxonomy" id="2823264"/>
    <lineage>
        <taxon>Eukaryota</taxon>
        <taxon>Fungi</taxon>
        <taxon>Dikarya</taxon>
        <taxon>Basidiomycota</taxon>
        <taxon>Agaricomycotina</taxon>
        <taxon>Agaricomycetes</taxon>
        <taxon>Agaricomycetidae</taxon>
        <taxon>Agaricales</taxon>
        <taxon>Marasmiineae</taxon>
        <taxon>Omphalotaceae</taxon>
        <taxon>Collybiopsis</taxon>
    </lineage>
</organism>
<comment type="caution">
    <text evidence="2">The sequence shown here is derived from an EMBL/GenBank/DDBJ whole genome shotgun (WGS) entry which is preliminary data.</text>
</comment>
<dbReference type="EMBL" id="JAACJN010000064">
    <property type="protein sequence ID" value="KAF5380271.1"/>
    <property type="molecule type" value="Genomic_DNA"/>
</dbReference>
<name>A0A8H5M4D4_9AGAR</name>
<reference evidence="2 3" key="1">
    <citation type="journal article" date="2020" name="ISME J.">
        <title>Uncovering the hidden diversity of litter-decomposition mechanisms in mushroom-forming fungi.</title>
        <authorList>
            <person name="Floudas D."/>
            <person name="Bentzer J."/>
            <person name="Ahren D."/>
            <person name="Johansson T."/>
            <person name="Persson P."/>
            <person name="Tunlid A."/>
        </authorList>
    </citation>
    <scope>NUCLEOTIDE SEQUENCE [LARGE SCALE GENOMIC DNA]</scope>
    <source>
        <strain evidence="2 3">CBS 406.79</strain>
    </source>
</reference>
<sequence length="79" mass="9026">MKPLHPGRQDYDPNDEFWLARSYFMQQKYSRAECLLTRPFPTSSPKHPSTPPVNLTNGGKGRKRETLLAIPRLSLGLSE</sequence>
<keyword evidence="3" id="KW-1185">Reference proteome</keyword>
<evidence type="ECO:0000256" key="1">
    <source>
        <dbReference type="SAM" id="MobiDB-lite"/>
    </source>
</evidence>
<dbReference type="Proteomes" id="UP000518752">
    <property type="component" value="Unassembled WGS sequence"/>
</dbReference>
<dbReference type="AlphaFoldDB" id="A0A8H5M4D4"/>
<feature type="region of interest" description="Disordered" evidence="1">
    <location>
        <begin position="39"/>
        <end position="63"/>
    </location>
</feature>
<gene>
    <name evidence="2" type="ORF">D9757_007955</name>
</gene>
<protein>
    <submittedName>
        <fullName evidence="2">Uncharacterized protein</fullName>
    </submittedName>
</protein>
<evidence type="ECO:0000313" key="2">
    <source>
        <dbReference type="EMBL" id="KAF5380271.1"/>
    </source>
</evidence>
<evidence type="ECO:0000313" key="3">
    <source>
        <dbReference type="Proteomes" id="UP000518752"/>
    </source>
</evidence>